<comment type="caution">
    <text evidence="1">The sequence shown here is derived from an EMBL/GenBank/DDBJ whole genome shotgun (WGS) entry which is preliminary data.</text>
</comment>
<reference evidence="1 2" key="1">
    <citation type="submission" date="2022-01" db="EMBL/GenBank/DDBJ databases">
        <title>Paraglaciecola sp. G1-23.</title>
        <authorList>
            <person name="Jin M.S."/>
            <person name="Han D.M."/>
            <person name="Kim H.M."/>
            <person name="Jeon C.O."/>
        </authorList>
    </citation>
    <scope>NUCLEOTIDE SEQUENCE [LARGE SCALE GENOMIC DNA]</scope>
    <source>
        <strain evidence="1 2">G1-23</strain>
    </source>
</reference>
<keyword evidence="2" id="KW-1185">Reference proteome</keyword>
<dbReference type="Proteomes" id="UP001521137">
    <property type="component" value="Unassembled WGS sequence"/>
</dbReference>
<dbReference type="EMBL" id="JAKGAS010000011">
    <property type="protein sequence ID" value="MCF2949874.1"/>
    <property type="molecule type" value="Genomic_DNA"/>
</dbReference>
<sequence length="77" mass="8822">DFLGYLFCRLKRSNWCNRDVVSKTQLIAVNAVNAFSELANTLSQSDALCAQRIGKRSEYIFKQHTQRLAGCVVLMFY</sequence>
<feature type="non-terminal residue" evidence="1">
    <location>
        <position position="1"/>
    </location>
</feature>
<protein>
    <recommendedName>
        <fullName evidence="3">Transposase</fullName>
    </recommendedName>
</protein>
<proteinExistence type="predicted"/>
<gene>
    <name evidence="1" type="ORF">L0668_17275</name>
</gene>
<organism evidence="1 2">
    <name type="scientific">Paraglaciecola algarum</name>
    <dbReference type="NCBI Taxonomy" id="3050085"/>
    <lineage>
        <taxon>Bacteria</taxon>
        <taxon>Pseudomonadati</taxon>
        <taxon>Pseudomonadota</taxon>
        <taxon>Gammaproteobacteria</taxon>
        <taxon>Alteromonadales</taxon>
        <taxon>Alteromonadaceae</taxon>
        <taxon>Paraglaciecola</taxon>
    </lineage>
</organism>
<dbReference type="RefSeq" id="WP_235313973.1">
    <property type="nucleotide sequence ID" value="NZ_JAKGAS010000011.1"/>
</dbReference>
<name>A0ABS9DAD3_9ALTE</name>
<accession>A0ABS9DAD3</accession>
<evidence type="ECO:0000313" key="2">
    <source>
        <dbReference type="Proteomes" id="UP001521137"/>
    </source>
</evidence>
<evidence type="ECO:0008006" key="3">
    <source>
        <dbReference type="Google" id="ProtNLM"/>
    </source>
</evidence>
<evidence type="ECO:0000313" key="1">
    <source>
        <dbReference type="EMBL" id="MCF2949874.1"/>
    </source>
</evidence>